<sequence length="197" mass="21996">MTQETAQPAPSQNTAEDAHPKPTQRSKTRLPPVRVVGGRKEKLTALIYNIRDHVQIRLQQTKRLALSLSPLLLNPSSLPIFTITLPIPILTNTNTSIGIPTIPNQNPDNISHIPLRLLSHPLLLNPPLTRAGPATPSPRTQLPIHTRHTPPFPIRQKRPDEVPHRRRHTVQQQPPHFLRPPQCRIRICIRGCTAGGG</sequence>
<evidence type="ECO:0000313" key="1">
    <source>
        <dbReference type="EMBL" id="KAH9478998.1"/>
    </source>
</evidence>
<comment type="caution">
    <text evidence="1">The sequence shown here is derived from an EMBL/GenBank/DDBJ whole genome shotgun (WGS) entry which is preliminary data.</text>
</comment>
<protein>
    <submittedName>
        <fullName evidence="1">Uncharacterized protein</fullName>
    </submittedName>
</protein>
<gene>
    <name evidence="1" type="ORF">JR316_0009462</name>
</gene>
<proteinExistence type="predicted"/>
<keyword evidence="2" id="KW-1185">Reference proteome</keyword>
<dbReference type="EMBL" id="JAFIQS020000008">
    <property type="protein sequence ID" value="KAH9478998.1"/>
    <property type="molecule type" value="Genomic_DNA"/>
</dbReference>
<organism evidence="1 2">
    <name type="scientific">Psilocybe cubensis</name>
    <name type="common">Psychedelic mushroom</name>
    <name type="synonym">Stropharia cubensis</name>
    <dbReference type="NCBI Taxonomy" id="181762"/>
    <lineage>
        <taxon>Eukaryota</taxon>
        <taxon>Fungi</taxon>
        <taxon>Dikarya</taxon>
        <taxon>Basidiomycota</taxon>
        <taxon>Agaricomycotina</taxon>
        <taxon>Agaricomycetes</taxon>
        <taxon>Agaricomycetidae</taxon>
        <taxon>Agaricales</taxon>
        <taxon>Agaricineae</taxon>
        <taxon>Strophariaceae</taxon>
        <taxon>Psilocybe</taxon>
    </lineage>
</organism>
<name>A0ACB8GTE2_PSICU</name>
<evidence type="ECO:0000313" key="2">
    <source>
        <dbReference type="Proteomes" id="UP000664032"/>
    </source>
</evidence>
<reference evidence="1" key="1">
    <citation type="submission" date="2021-10" db="EMBL/GenBank/DDBJ databases">
        <title>Psilocybe cubensis genome.</title>
        <authorList>
            <person name="Mckernan K.J."/>
            <person name="Crawford S."/>
            <person name="Trippe A."/>
            <person name="Kane L.T."/>
            <person name="Mclaughlin S."/>
        </authorList>
    </citation>
    <scope>NUCLEOTIDE SEQUENCE</scope>
    <source>
        <strain evidence="1">MGC-MH-2018</strain>
    </source>
</reference>
<dbReference type="Proteomes" id="UP000664032">
    <property type="component" value="Unassembled WGS sequence"/>
</dbReference>
<accession>A0ACB8GTE2</accession>